<evidence type="ECO:0000313" key="2">
    <source>
        <dbReference type="EMBL" id="DAE92404.1"/>
    </source>
</evidence>
<protein>
    <submittedName>
        <fullName evidence="2">Uncharacterized protein</fullName>
    </submittedName>
</protein>
<evidence type="ECO:0000256" key="1">
    <source>
        <dbReference type="SAM" id="MobiDB-lite"/>
    </source>
</evidence>
<proteinExistence type="predicted"/>
<name>A0A8S5RTA9_9CAUD</name>
<accession>A0A8S5RTA9</accession>
<feature type="region of interest" description="Disordered" evidence="1">
    <location>
        <begin position="25"/>
        <end position="62"/>
    </location>
</feature>
<organism evidence="2">
    <name type="scientific">Siphoviridae sp. ctZF426</name>
    <dbReference type="NCBI Taxonomy" id="2827580"/>
    <lineage>
        <taxon>Viruses</taxon>
        <taxon>Duplodnaviria</taxon>
        <taxon>Heunggongvirae</taxon>
        <taxon>Uroviricota</taxon>
        <taxon>Caudoviricetes</taxon>
    </lineage>
</organism>
<sequence length="110" mass="12158">MTVTAAPPRPRQTGRSWILRWEEIITGPAPTTGPAPRAEETPPTPPVRRQVIGRPWNRVRPDGPLQEFLTQALSENSPDKVVAAARAMRLAGFTGRIAAPAPPPRRRRTR</sequence>
<dbReference type="EMBL" id="BK057799">
    <property type="protein sequence ID" value="DAE92404.1"/>
    <property type="molecule type" value="Genomic_DNA"/>
</dbReference>
<reference evidence="2" key="1">
    <citation type="journal article" date="2021" name="Proc. Natl. Acad. Sci. U.S.A.">
        <title>A Catalog of Tens of Thousands of Viruses from Human Metagenomes Reveals Hidden Associations with Chronic Diseases.</title>
        <authorList>
            <person name="Tisza M.J."/>
            <person name="Buck C.B."/>
        </authorList>
    </citation>
    <scope>NUCLEOTIDE SEQUENCE</scope>
    <source>
        <strain evidence="2">CtZF426</strain>
    </source>
</reference>
<feature type="compositionally biased region" description="Low complexity" evidence="1">
    <location>
        <begin position="26"/>
        <end position="36"/>
    </location>
</feature>